<dbReference type="EMBL" id="LXQA011458845">
    <property type="protein sequence ID" value="MCI97933.1"/>
    <property type="molecule type" value="Genomic_DNA"/>
</dbReference>
<sequence>GRADDDYTSFVRGVEISYAPSVIDGIFGFRPADHCMVRQRRPENQFEEEFAKILHELAQKYPTFT</sequence>
<accession>A0A392WE36</accession>
<comment type="caution">
    <text evidence="1">The sequence shown here is derived from an EMBL/GenBank/DDBJ whole genome shotgun (WGS) entry which is preliminary data.</text>
</comment>
<evidence type="ECO:0000313" key="1">
    <source>
        <dbReference type="EMBL" id="MCI97933.1"/>
    </source>
</evidence>
<feature type="non-terminal residue" evidence="1">
    <location>
        <position position="1"/>
    </location>
</feature>
<reference evidence="1 2" key="1">
    <citation type="journal article" date="2018" name="Front. Plant Sci.">
        <title>Red Clover (Trifolium pratense) and Zigzag Clover (T. medium) - A Picture of Genomic Similarities and Differences.</title>
        <authorList>
            <person name="Dluhosova J."/>
            <person name="Istvanek J."/>
            <person name="Nedelnik J."/>
            <person name="Repkova J."/>
        </authorList>
    </citation>
    <scope>NUCLEOTIDE SEQUENCE [LARGE SCALE GENOMIC DNA]</scope>
    <source>
        <strain evidence="2">cv. 10/8</strain>
        <tissue evidence="1">Leaf</tissue>
    </source>
</reference>
<name>A0A392WE36_9FABA</name>
<evidence type="ECO:0000313" key="2">
    <source>
        <dbReference type="Proteomes" id="UP000265520"/>
    </source>
</evidence>
<proteinExistence type="predicted"/>
<organism evidence="1 2">
    <name type="scientific">Trifolium medium</name>
    <dbReference type="NCBI Taxonomy" id="97028"/>
    <lineage>
        <taxon>Eukaryota</taxon>
        <taxon>Viridiplantae</taxon>
        <taxon>Streptophyta</taxon>
        <taxon>Embryophyta</taxon>
        <taxon>Tracheophyta</taxon>
        <taxon>Spermatophyta</taxon>
        <taxon>Magnoliopsida</taxon>
        <taxon>eudicotyledons</taxon>
        <taxon>Gunneridae</taxon>
        <taxon>Pentapetalae</taxon>
        <taxon>rosids</taxon>
        <taxon>fabids</taxon>
        <taxon>Fabales</taxon>
        <taxon>Fabaceae</taxon>
        <taxon>Papilionoideae</taxon>
        <taxon>50 kb inversion clade</taxon>
        <taxon>NPAAA clade</taxon>
        <taxon>Hologalegina</taxon>
        <taxon>IRL clade</taxon>
        <taxon>Trifolieae</taxon>
        <taxon>Trifolium</taxon>
    </lineage>
</organism>
<dbReference type="AlphaFoldDB" id="A0A392WE36"/>
<dbReference type="Proteomes" id="UP000265520">
    <property type="component" value="Unassembled WGS sequence"/>
</dbReference>
<keyword evidence="2" id="KW-1185">Reference proteome</keyword>
<protein>
    <submittedName>
        <fullName evidence="1">Uncharacterized protein</fullName>
    </submittedName>
</protein>